<dbReference type="Proteomes" id="UP000473681">
    <property type="component" value="Unassembled WGS sequence"/>
</dbReference>
<dbReference type="EMBL" id="SWVK01000034">
    <property type="protein sequence ID" value="NFN36824.1"/>
    <property type="molecule type" value="Genomic_DNA"/>
</dbReference>
<evidence type="ECO:0000256" key="1">
    <source>
        <dbReference type="SAM" id="Phobius"/>
    </source>
</evidence>
<keyword evidence="2" id="KW-0696">RNA-directed RNA polymerase</keyword>
<name>A0A126JI21_CLOBO</name>
<dbReference type="EMBL" id="KT897275">
    <property type="protein sequence ID" value="ALT05312.1"/>
    <property type="molecule type" value="Genomic_DNA"/>
</dbReference>
<keyword evidence="1" id="KW-1133">Transmembrane helix</keyword>
<feature type="transmembrane region" description="Helical" evidence="1">
    <location>
        <begin position="38"/>
        <end position="56"/>
    </location>
</feature>
<keyword evidence="1" id="KW-0472">Membrane</keyword>
<evidence type="ECO:0000313" key="2">
    <source>
        <dbReference type="EMBL" id="ALT05312.1"/>
    </source>
</evidence>
<protein>
    <submittedName>
        <fullName evidence="2 3">RNA-dependent RNA polymerase</fullName>
    </submittedName>
</protein>
<geneLocation type="plasmid" evidence="2">
    <name>p12/29</name>
</geneLocation>
<dbReference type="RefSeq" id="WP_017825578.1">
    <property type="nucleotide sequence ID" value="NZ_KT897275.1"/>
</dbReference>
<gene>
    <name evidence="3" type="ORF">FDB51_17295</name>
</gene>
<keyword evidence="2" id="KW-0548">Nucleotidyltransferase</keyword>
<reference evidence="2" key="1">
    <citation type="journal article" date="2016" name="Genome Biol. Evol.">
        <title>Evolution of chromosomal Clostridium botulinum type E neurotoxin gene clusters: evidence provided by their rare plasmid borne counterparts.</title>
        <authorList>
            <person name="Carter A.T."/>
            <person name="Austin J.W."/>
            <person name="Weedmark K.A."/>
            <person name="Peck M.W."/>
        </authorList>
    </citation>
    <scope>NUCLEOTIDE SEQUENCE</scope>
    <source>
        <strain evidence="2">IFR 12/29</strain>
        <plasmid evidence="2">p12/29</plasmid>
    </source>
</reference>
<keyword evidence="2" id="KW-0614">Plasmid</keyword>
<organism evidence="2">
    <name type="scientific">Clostridium botulinum</name>
    <dbReference type="NCBI Taxonomy" id="1491"/>
    <lineage>
        <taxon>Bacteria</taxon>
        <taxon>Bacillati</taxon>
        <taxon>Bacillota</taxon>
        <taxon>Clostridia</taxon>
        <taxon>Eubacteriales</taxon>
        <taxon>Clostridiaceae</taxon>
        <taxon>Clostridium</taxon>
    </lineage>
</organism>
<keyword evidence="1" id="KW-0812">Transmembrane</keyword>
<evidence type="ECO:0000313" key="4">
    <source>
        <dbReference type="Proteomes" id="UP000473681"/>
    </source>
</evidence>
<sequence length="218" mass="25497">MNNNQKIYSYIEKKMIDPNDKAIKFNPKKHSSFTIGDLIKRIVVILCIIFVVYNIVTYKNKQASINTTKNFISDTSNLVSTSNTIINKMVIEYNNNNFSNAYKQELNNYLSDLDKFNVNTYSDSKFDLLKLNVSNILNETKDCIHLILNSNCADRYTSNFINSKLSSIRNNINLNRKLLIKYFDENNIIYTIDENNQIHYQLPIVKHSIFMPRIILEK</sequence>
<proteinExistence type="predicted"/>
<accession>A0A126JI21</accession>
<dbReference type="GO" id="GO:0003968">
    <property type="term" value="F:RNA-directed RNA polymerase activity"/>
    <property type="evidence" value="ECO:0007669"/>
    <property type="project" value="UniProtKB-KW"/>
</dbReference>
<evidence type="ECO:0000313" key="3">
    <source>
        <dbReference type="EMBL" id="NFN36824.1"/>
    </source>
</evidence>
<dbReference type="AlphaFoldDB" id="A0A126JI21"/>
<reference evidence="3 4" key="2">
    <citation type="submission" date="2019-04" db="EMBL/GenBank/DDBJ databases">
        <title>Genome sequencing of Clostridium botulinum Groups I-IV and Clostridium butyricum.</title>
        <authorList>
            <person name="Brunt J."/>
            <person name="Van Vliet A.H.M."/>
            <person name="Stringer S.C."/>
            <person name="Carter A.T."/>
            <person name="Peck M.W."/>
        </authorList>
    </citation>
    <scope>NUCLEOTIDE SEQUENCE [LARGE SCALE GENOMIC DNA]</scope>
    <source>
        <strain evidence="3 4">CB-K-33E</strain>
    </source>
</reference>
<keyword evidence="2" id="KW-0808">Transferase</keyword>